<protein>
    <submittedName>
        <fullName evidence="1">Uncharacterized protein</fullName>
    </submittedName>
</protein>
<comment type="caution">
    <text evidence="1">The sequence shown here is derived from an EMBL/GenBank/DDBJ whole genome shotgun (WGS) entry which is preliminary data.</text>
</comment>
<keyword evidence="2" id="KW-1185">Reference proteome</keyword>
<accession>A0ABQ9EYR3</accession>
<dbReference type="EMBL" id="JARBDR010000657">
    <property type="protein sequence ID" value="KAJ8308428.1"/>
    <property type="molecule type" value="Genomic_DNA"/>
</dbReference>
<gene>
    <name evidence="1" type="ORF">KUTeg_013302</name>
</gene>
<sequence>MRTLNSADDKENNGIKTENKITKERVCEDVYLVDKSNNVTERNLLSNSITAKIKQRIPSDIAIRTNIMNKLRRENLKDHLHLSNLNRQYAAELQMETNRLDQEGSKVLKRQEQVRKQSEWQRKSQDKIRSQIRRTSIKVENGQPLPHIKQSSIQSTVITKSGGGDSNIGHSVVYHHAPDMVLKERSKSMINDFPRVPVDKDDPTYVKMFKNNGIFQPQNKYPNKSRSGSGILKTSSLPEYQILTLSLNDNDSTTRLREKFQT</sequence>
<name>A0ABQ9EYR3_TEGGR</name>
<evidence type="ECO:0000313" key="1">
    <source>
        <dbReference type="EMBL" id="KAJ8308428.1"/>
    </source>
</evidence>
<reference evidence="1 2" key="1">
    <citation type="submission" date="2022-12" db="EMBL/GenBank/DDBJ databases">
        <title>Chromosome-level genome of Tegillarca granosa.</title>
        <authorList>
            <person name="Kim J."/>
        </authorList>
    </citation>
    <scope>NUCLEOTIDE SEQUENCE [LARGE SCALE GENOMIC DNA]</scope>
    <source>
        <strain evidence="1">Teg-2019</strain>
        <tissue evidence="1">Adductor muscle</tissue>
    </source>
</reference>
<proteinExistence type="predicted"/>
<evidence type="ECO:0000313" key="2">
    <source>
        <dbReference type="Proteomes" id="UP001217089"/>
    </source>
</evidence>
<organism evidence="1 2">
    <name type="scientific">Tegillarca granosa</name>
    <name type="common">Malaysian cockle</name>
    <name type="synonym">Anadara granosa</name>
    <dbReference type="NCBI Taxonomy" id="220873"/>
    <lineage>
        <taxon>Eukaryota</taxon>
        <taxon>Metazoa</taxon>
        <taxon>Spiralia</taxon>
        <taxon>Lophotrochozoa</taxon>
        <taxon>Mollusca</taxon>
        <taxon>Bivalvia</taxon>
        <taxon>Autobranchia</taxon>
        <taxon>Pteriomorphia</taxon>
        <taxon>Arcoida</taxon>
        <taxon>Arcoidea</taxon>
        <taxon>Arcidae</taxon>
        <taxon>Tegillarca</taxon>
    </lineage>
</organism>
<dbReference type="Proteomes" id="UP001217089">
    <property type="component" value="Unassembled WGS sequence"/>
</dbReference>